<protein>
    <submittedName>
        <fullName evidence="3">Uncharacterized protein</fullName>
    </submittedName>
</protein>
<dbReference type="Proteomes" id="UP000887578">
    <property type="component" value="Unplaced"/>
</dbReference>
<evidence type="ECO:0000313" key="2">
    <source>
        <dbReference type="Proteomes" id="UP000887578"/>
    </source>
</evidence>
<evidence type="ECO:0000313" key="3">
    <source>
        <dbReference type="WBParaSite" id="PDA_v2.g28679.t1"/>
    </source>
</evidence>
<reference evidence="3" key="1">
    <citation type="submission" date="2022-11" db="UniProtKB">
        <authorList>
            <consortium name="WormBaseParasite"/>
        </authorList>
    </citation>
    <scope>IDENTIFICATION</scope>
</reference>
<sequence length="163" mass="18573">MDKDEIYAPFLPQGDTLDPDLQKGLLGYDETDQQLRPQMPFQQHRASPPLHPPIIADLFCSWDFWELVLNCKKVVDLHFYSYPPTFPFQSLHPIPQQQAPVNLQLPQSSVRPPSTVPANLPAVPATPGPPNRLMIPLRTGRNTLSFKTLPFENEKKEFYLNVS</sequence>
<name>A0A914QAU3_9BILA</name>
<dbReference type="AlphaFoldDB" id="A0A914QAU3"/>
<accession>A0A914QAU3</accession>
<organism evidence="2 3">
    <name type="scientific">Panagrolaimus davidi</name>
    <dbReference type="NCBI Taxonomy" id="227884"/>
    <lineage>
        <taxon>Eukaryota</taxon>
        <taxon>Metazoa</taxon>
        <taxon>Ecdysozoa</taxon>
        <taxon>Nematoda</taxon>
        <taxon>Chromadorea</taxon>
        <taxon>Rhabditida</taxon>
        <taxon>Tylenchina</taxon>
        <taxon>Panagrolaimomorpha</taxon>
        <taxon>Panagrolaimoidea</taxon>
        <taxon>Panagrolaimidae</taxon>
        <taxon>Panagrolaimus</taxon>
    </lineage>
</organism>
<feature type="region of interest" description="Disordered" evidence="1">
    <location>
        <begin position="108"/>
        <end position="131"/>
    </location>
</feature>
<dbReference type="WBParaSite" id="PDA_v2.g28679.t1">
    <property type="protein sequence ID" value="PDA_v2.g28679.t1"/>
    <property type="gene ID" value="PDA_v2.g28679"/>
</dbReference>
<keyword evidence="2" id="KW-1185">Reference proteome</keyword>
<proteinExistence type="predicted"/>
<evidence type="ECO:0000256" key="1">
    <source>
        <dbReference type="SAM" id="MobiDB-lite"/>
    </source>
</evidence>